<evidence type="ECO:0000313" key="1">
    <source>
        <dbReference type="EMBL" id="KAH6929760.1"/>
    </source>
</evidence>
<evidence type="ECO:0000313" key="2">
    <source>
        <dbReference type="Proteomes" id="UP000821845"/>
    </source>
</evidence>
<dbReference type="Proteomes" id="UP000821845">
    <property type="component" value="Chromosome 5"/>
</dbReference>
<name>A0ACB7S555_HYAAI</name>
<proteinExistence type="predicted"/>
<dbReference type="EMBL" id="CM023485">
    <property type="protein sequence ID" value="KAH6929760.1"/>
    <property type="molecule type" value="Genomic_DNA"/>
</dbReference>
<gene>
    <name evidence="1" type="ORF">HPB50_005847</name>
</gene>
<accession>A0ACB7S555</accession>
<keyword evidence="2" id="KW-1185">Reference proteome</keyword>
<comment type="caution">
    <text evidence="1">The sequence shown here is derived from an EMBL/GenBank/DDBJ whole genome shotgun (WGS) entry which is preliminary data.</text>
</comment>
<reference evidence="1" key="1">
    <citation type="submission" date="2020-05" db="EMBL/GenBank/DDBJ databases">
        <title>Large-scale comparative analyses of tick genomes elucidate their genetic diversity and vector capacities.</title>
        <authorList>
            <person name="Jia N."/>
            <person name="Wang J."/>
            <person name="Shi W."/>
            <person name="Du L."/>
            <person name="Sun Y."/>
            <person name="Zhan W."/>
            <person name="Jiang J."/>
            <person name="Wang Q."/>
            <person name="Zhang B."/>
            <person name="Ji P."/>
            <person name="Sakyi L.B."/>
            <person name="Cui X."/>
            <person name="Yuan T."/>
            <person name="Jiang B."/>
            <person name="Yang W."/>
            <person name="Lam T.T.-Y."/>
            <person name="Chang Q."/>
            <person name="Ding S."/>
            <person name="Wang X."/>
            <person name="Zhu J."/>
            <person name="Ruan X."/>
            <person name="Zhao L."/>
            <person name="Wei J."/>
            <person name="Que T."/>
            <person name="Du C."/>
            <person name="Cheng J."/>
            <person name="Dai P."/>
            <person name="Han X."/>
            <person name="Huang E."/>
            <person name="Gao Y."/>
            <person name="Liu J."/>
            <person name="Shao H."/>
            <person name="Ye R."/>
            <person name="Li L."/>
            <person name="Wei W."/>
            <person name="Wang X."/>
            <person name="Wang C."/>
            <person name="Yang T."/>
            <person name="Huo Q."/>
            <person name="Li W."/>
            <person name="Guo W."/>
            <person name="Chen H."/>
            <person name="Zhou L."/>
            <person name="Ni X."/>
            <person name="Tian J."/>
            <person name="Zhou Y."/>
            <person name="Sheng Y."/>
            <person name="Liu T."/>
            <person name="Pan Y."/>
            <person name="Xia L."/>
            <person name="Li J."/>
            <person name="Zhao F."/>
            <person name="Cao W."/>
        </authorList>
    </citation>
    <scope>NUCLEOTIDE SEQUENCE</scope>
    <source>
        <strain evidence="1">Hyas-2018</strain>
    </source>
</reference>
<protein>
    <submittedName>
        <fullName evidence="1">Uncharacterized protein</fullName>
    </submittedName>
</protein>
<sequence>MKAAVAWLLLLVPALQFFLTALAEAAQDRATAPDVGGGNKLRLVHVAALFRHGERASATTFPGDPNQHYVWPMGRGQLTKRGRQTMWALGKWLRARYAHFLTSDVLEVSARSSPLPRCFDSMAILLYGLYPAVDKGRQWKRGQDWQPVAITSPPEGTDKYATTCLPRFLDAMKALYATEAPCSWVGEPSARQTSSPSKNYPETAAQRCFATAGNLINFVANAANVTDEAGVARYAATSTIVNDLFVNHENGLPLPDWGTKYIRQLSWLNDKIVEFMGRYQKDNMAGALLRDFVASMKRGHAGGDVKAAQAKDDASVEPKLTLYSYQDITIAGAILGINGTLSGRPPYGSAIILEVFARSDASGPAGGKYVRILYKMDDKGVTSIPVEGCTDPCPLQKFEEVLQRKFKPVTREQCGWSEHQPLV</sequence>
<organism evidence="1 2">
    <name type="scientific">Hyalomma asiaticum</name>
    <name type="common">Tick</name>
    <dbReference type="NCBI Taxonomy" id="266040"/>
    <lineage>
        <taxon>Eukaryota</taxon>
        <taxon>Metazoa</taxon>
        <taxon>Ecdysozoa</taxon>
        <taxon>Arthropoda</taxon>
        <taxon>Chelicerata</taxon>
        <taxon>Arachnida</taxon>
        <taxon>Acari</taxon>
        <taxon>Parasitiformes</taxon>
        <taxon>Ixodida</taxon>
        <taxon>Ixodoidea</taxon>
        <taxon>Ixodidae</taxon>
        <taxon>Hyalomminae</taxon>
        <taxon>Hyalomma</taxon>
    </lineage>
</organism>